<dbReference type="Gene3D" id="3.90.960.10">
    <property type="entry name" value="YbaK/aminoacyl-tRNA synthetase-associated domain"/>
    <property type="match status" value="1"/>
</dbReference>
<dbReference type="PANTHER" id="PTHR30411:SF1">
    <property type="entry name" value="CYTOPLASMIC PROTEIN"/>
    <property type="match status" value="1"/>
</dbReference>
<dbReference type="InterPro" id="IPR036754">
    <property type="entry name" value="YbaK/aa-tRNA-synt-asso_dom_sf"/>
</dbReference>
<organism evidence="3 4">
    <name type="scientific">Populibacterium corticicola</name>
    <dbReference type="NCBI Taxonomy" id="1812826"/>
    <lineage>
        <taxon>Bacteria</taxon>
        <taxon>Bacillati</taxon>
        <taxon>Actinomycetota</taxon>
        <taxon>Actinomycetes</taxon>
        <taxon>Micrococcales</taxon>
        <taxon>Jonesiaceae</taxon>
        <taxon>Populibacterium</taxon>
    </lineage>
</organism>
<proteinExistence type="predicted"/>
<protein>
    <submittedName>
        <fullName evidence="3">Aminoacyl-tRNA deacylase</fullName>
    </submittedName>
</protein>
<evidence type="ECO:0000259" key="2">
    <source>
        <dbReference type="Pfam" id="PF04073"/>
    </source>
</evidence>
<dbReference type="EMBL" id="JBHUOP010000002">
    <property type="protein sequence ID" value="MFD2840197.1"/>
    <property type="molecule type" value="Genomic_DNA"/>
</dbReference>
<dbReference type="CDD" id="cd04332">
    <property type="entry name" value="YbaK_like"/>
    <property type="match status" value="1"/>
</dbReference>
<evidence type="ECO:0000313" key="3">
    <source>
        <dbReference type="EMBL" id="MFD2840197.1"/>
    </source>
</evidence>
<comment type="caution">
    <text evidence="3">The sequence shown here is derived from an EMBL/GenBank/DDBJ whole genome shotgun (WGS) entry which is preliminary data.</text>
</comment>
<keyword evidence="4" id="KW-1185">Reference proteome</keyword>
<dbReference type="Pfam" id="PF04073">
    <property type="entry name" value="tRNA_edit"/>
    <property type="match status" value="1"/>
</dbReference>
<evidence type="ECO:0000313" key="4">
    <source>
        <dbReference type="Proteomes" id="UP001597391"/>
    </source>
</evidence>
<gene>
    <name evidence="3" type="ORF">ACFSYH_06400</name>
</gene>
<name>A0ABW5XEC8_9MICO</name>
<feature type="compositionally biased region" description="Polar residues" evidence="1">
    <location>
        <begin position="13"/>
        <end position="24"/>
    </location>
</feature>
<dbReference type="RefSeq" id="WP_377465925.1">
    <property type="nucleotide sequence ID" value="NZ_JBHUOP010000002.1"/>
</dbReference>
<dbReference type="InterPro" id="IPR007214">
    <property type="entry name" value="YbaK/aa-tRNA-synth-assoc-dom"/>
</dbReference>
<accession>A0ABW5XEC8</accession>
<feature type="region of interest" description="Disordered" evidence="1">
    <location>
        <begin position="1"/>
        <end position="28"/>
    </location>
</feature>
<feature type="domain" description="YbaK/aminoacyl-tRNA synthetase-associated" evidence="2">
    <location>
        <begin position="46"/>
        <end position="165"/>
    </location>
</feature>
<dbReference type="SUPFAM" id="SSF55826">
    <property type="entry name" value="YbaK/ProRS associated domain"/>
    <property type="match status" value="1"/>
</dbReference>
<dbReference type="PANTHER" id="PTHR30411">
    <property type="entry name" value="CYTOPLASMIC PROTEIN"/>
    <property type="match status" value="1"/>
</dbReference>
<dbReference type="Proteomes" id="UP001597391">
    <property type="component" value="Unassembled WGS sequence"/>
</dbReference>
<reference evidence="4" key="1">
    <citation type="journal article" date="2019" name="Int. J. Syst. Evol. Microbiol.">
        <title>The Global Catalogue of Microorganisms (GCM) 10K type strain sequencing project: providing services to taxonomists for standard genome sequencing and annotation.</title>
        <authorList>
            <consortium name="The Broad Institute Genomics Platform"/>
            <consortium name="The Broad Institute Genome Sequencing Center for Infectious Disease"/>
            <person name="Wu L."/>
            <person name="Ma J."/>
        </authorList>
    </citation>
    <scope>NUCLEOTIDE SEQUENCE [LARGE SCALE GENOMIC DNA]</scope>
    <source>
        <strain evidence="4">KCTC 33576</strain>
    </source>
</reference>
<evidence type="ECO:0000256" key="1">
    <source>
        <dbReference type="SAM" id="MobiDB-lite"/>
    </source>
</evidence>
<sequence length="178" mass="19032">MPTPPTGPDHTDSTQPQDNSTQAPTPRERALAALESSEIDFTITEHGPVNSLEEAAQVRGVTPRDIVKSLVVRVSEGRYIFVLVAGNRQVSWAKVRKVLGVSRLHMPDAQEAFDVTGYVRGTITPFGTLTPLEVIVDEPIMGRRVSIGAGAHGVAATVDADDLIRVLGATVADVGEER</sequence>